<sequence>MECKTFSISGPVEIIPRKLGDERGYFSELFREDRFAPLAGDVTFVQENQSLSARAGTIRGLHFQTHPMGQGKLLRCAAGAILDVAVDIRHDSPSFGQWIAVELTAEKCNQLWVPVGFAHGFCTLRPDSVVTYRVTSYYSPEHDKGLMWNDPAIGIVWPDLADPDTLSGKDRVQPLLADLPPYFSVKD</sequence>
<dbReference type="UniPathway" id="UPA00124"/>
<comment type="function">
    <text evidence="2 7">Catalyzes the epimerization of the C3' and C5'positions of dTDP-6-deoxy-D-xylo-4-hexulose, forming dTDP-6-deoxy-L-lyxo-4-hexulose.</text>
</comment>
<protein>
    <recommendedName>
        <fullName evidence="4 7">dTDP-4-dehydrorhamnose 3,5-epimerase</fullName>
        <ecNumber evidence="3 7">5.1.3.13</ecNumber>
    </recommendedName>
    <alternativeName>
        <fullName evidence="7">Thymidine diphospho-4-keto-rhamnose 3,5-epimerase</fullName>
    </alternativeName>
</protein>
<organism evidence="8 9">
    <name type="scientific">Novosphingobium sediminicola</name>
    <dbReference type="NCBI Taxonomy" id="563162"/>
    <lineage>
        <taxon>Bacteria</taxon>
        <taxon>Pseudomonadati</taxon>
        <taxon>Pseudomonadota</taxon>
        <taxon>Alphaproteobacteria</taxon>
        <taxon>Sphingomonadales</taxon>
        <taxon>Sphingomonadaceae</taxon>
        <taxon>Novosphingobium</taxon>
    </lineage>
</organism>
<dbReference type="EMBL" id="JACIDX010000028">
    <property type="protein sequence ID" value="MBB3957622.1"/>
    <property type="molecule type" value="Genomic_DNA"/>
</dbReference>
<dbReference type="CDD" id="cd00438">
    <property type="entry name" value="cupin_RmlC"/>
    <property type="match status" value="1"/>
</dbReference>
<dbReference type="InterPro" id="IPR014710">
    <property type="entry name" value="RmlC-like_jellyroll"/>
</dbReference>
<evidence type="ECO:0000313" key="8">
    <source>
        <dbReference type="EMBL" id="MBB3957622.1"/>
    </source>
</evidence>
<evidence type="ECO:0000313" key="9">
    <source>
        <dbReference type="Proteomes" id="UP000548867"/>
    </source>
</evidence>
<proteinExistence type="inferred from homology"/>
<dbReference type="RefSeq" id="WP_183629089.1">
    <property type="nucleotide sequence ID" value="NZ_JACIDX010000028.1"/>
</dbReference>
<dbReference type="Pfam" id="PF00908">
    <property type="entry name" value="dTDP_sugar_isom"/>
    <property type="match status" value="1"/>
</dbReference>
<comment type="pathway">
    <text evidence="7">Carbohydrate biosynthesis; dTDP-L-rhamnose biosynthesis.</text>
</comment>
<reference evidence="8 9" key="1">
    <citation type="submission" date="2020-08" db="EMBL/GenBank/DDBJ databases">
        <title>Genomic Encyclopedia of Type Strains, Phase IV (KMG-IV): sequencing the most valuable type-strain genomes for metagenomic binning, comparative biology and taxonomic classification.</title>
        <authorList>
            <person name="Goeker M."/>
        </authorList>
    </citation>
    <scope>NUCLEOTIDE SEQUENCE [LARGE SCALE GENOMIC DNA]</scope>
    <source>
        <strain evidence="8 9">DSM 27057</strain>
    </source>
</reference>
<dbReference type="NCBIfam" id="TIGR01221">
    <property type="entry name" value="rmlC"/>
    <property type="match status" value="1"/>
</dbReference>
<comment type="catalytic activity">
    <reaction evidence="1 7">
        <text>dTDP-4-dehydro-6-deoxy-alpha-D-glucose = dTDP-4-dehydro-beta-L-rhamnose</text>
        <dbReference type="Rhea" id="RHEA:16969"/>
        <dbReference type="ChEBI" id="CHEBI:57649"/>
        <dbReference type="ChEBI" id="CHEBI:62830"/>
        <dbReference type="EC" id="5.1.3.13"/>
    </reaction>
</comment>
<evidence type="ECO:0000256" key="6">
    <source>
        <dbReference type="PIRSR" id="PIRSR600888-3"/>
    </source>
</evidence>
<comment type="similarity">
    <text evidence="7">Belongs to the dTDP-4-dehydrorhamnose 3,5-epimerase family.</text>
</comment>
<dbReference type="SUPFAM" id="SSF51182">
    <property type="entry name" value="RmlC-like cupins"/>
    <property type="match status" value="1"/>
</dbReference>
<dbReference type="GO" id="GO:0008830">
    <property type="term" value="F:dTDP-4-dehydrorhamnose 3,5-epimerase activity"/>
    <property type="evidence" value="ECO:0007669"/>
    <property type="project" value="UniProtKB-UniRule"/>
</dbReference>
<dbReference type="PANTHER" id="PTHR21047:SF2">
    <property type="entry name" value="THYMIDINE DIPHOSPHO-4-KETO-RHAMNOSE 3,5-EPIMERASE"/>
    <property type="match status" value="1"/>
</dbReference>
<keyword evidence="9" id="KW-1185">Reference proteome</keyword>
<feature type="active site" description="Proton acceptor" evidence="5">
    <location>
        <position position="62"/>
    </location>
</feature>
<dbReference type="InterPro" id="IPR011051">
    <property type="entry name" value="RmlC_Cupin_sf"/>
</dbReference>
<comment type="subunit">
    <text evidence="7">Homodimer.</text>
</comment>
<dbReference type="Gene3D" id="2.60.120.10">
    <property type="entry name" value="Jelly Rolls"/>
    <property type="match status" value="1"/>
</dbReference>
<evidence type="ECO:0000256" key="5">
    <source>
        <dbReference type="PIRSR" id="PIRSR600888-1"/>
    </source>
</evidence>
<gene>
    <name evidence="8" type="ORF">GGR38_004596</name>
</gene>
<dbReference type="AlphaFoldDB" id="A0A7W6CTL4"/>
<comment type="caution">
    <text evidence="8">The sequence shown here is derived from an EMBL/GenBank/DDBJ whole genome shotgun (WGS) entry which is preliminary data.</text>
</comment>
<dbReference type="PANTHER" id="PTHR21047">
    <property type="entry name" value="DTDP-6-DEOXY-D-GLUCOSE-3,5 EPIMERASE"/>
    <property type="match status" value="1"/>
</dbReference>
<evidence type="ECO:0000256" key="7">
    <source>
        <dbReference type="RuleBase" id="RU364069"/>
    </source>
</evidence>
<evidence type="ECO:0000256" key="3">
    <source>
        <dbReference type="ARBA" id="ARBA00012098"/>
    </source>
</evidence>
<evidence type="ECO:0000256" key="1">
    <source>
        <dbReference type="ARBA" id="ARBA00001298"/>
    </source>
</evidence>
<dbReference type="GO" id="GO:0005829">
    <property type="term" value="C:cytosol"/>
    <property type="evidence" value="ECO:0007669"/>
    <property type="project" value="TreeGrafter"/>
</dbReference>
<name>A0A7W6CTL4_9SPHN</name>
<accession>A0A7W6CTL4</accession>
<dbReference type="InterPro" id="IPR000888">
    <property type="entry name" value="RmlC-like"/>
</dbReference>
<dbReference type="GO" id="GO:0000271">
    <property type="term" value="P:polysaccharide biosynthetic process"/>
    <property type="evidence" value="ECO:0007669"/>
    <property type="project" value="TreeGrafter"/>
</dbReference>
<evidence type="ECO:0000256" key="4">
    <source>
        <dbReference type="ARBA" id="ARBA00019595"/>
    </source>
</evidence>
<feature type="site" description="Participates in a stacking interaction with the thymidine ring of dTDP-4-oxo-6-deoxyglucose" evidence="6">
    <location>
        <position position="138"/>
    </location>
</feature>
<feature type="active site" description="Proton donor" evidence="5">
    <location>
        <position position="132"/>
    </location>
</feature>
<dbReference type="GO" id="GO:0019305">
    <property type="term" value="P:dTDP-rhamnose biosynthetic process"/>
    <property type="evidence" value="ECO:0007669"/>
    <property type="project" value="UniProtKB-UniRule"/>
</dbReference>
<keyword evidence="7 8" id="KW-0413">Isomerase</keyword>
<evidence type="ECO:0000256" key="2">
    <source>
        <dbReference type="ARBA" id="ARBA00001997"/>
    </source>
</evidence>
<dbReference type="EC" id="5.1.3.13" evidence="3 7"/>
<dbReference type="Proteomes" id="UP000548867">
    <property type="component" value="Unassembled WGS sequence"/>
</dbReference>